<dbReference type="SMART" id="SM00388">
    <property type="entry name" value="HisKA"/>
    <property type="match status" value="1"/>
</dbReference>
<dbReference type="InterPro" id="IPR035965">
    <property type="entry name" value="PAS-like_dom_sf"/>
</dbReference>
<feature type="domain" description="PAC" evidence="10">
    <location>
        <begin position="40"/>
        <end position="92"/>
    </location>
</feature>
<dbReference type="Gene3D" id="1.10.287.130">
    <property type="match status" value="1"/>
</dbReference>
<proteinExistence type="predicted"/>
<dbReference type="Pfam" id="PF13426">
    <property type="entry name" value="PAS_9"/>
    <property type="match status" value="2"/>
</dbReference>
<evidence type="ECO:0000313" key="11">
    <source>
        <dbReference type="EMBL" id="RUT05511.1"/>
    </source>
</evidence>
<keyword evidence="12" id="KW-1185">Reference proteome</keyword>
<dbReference type="InterPro" id="IPR003661">
    <property type="entry name" value="HisK_dim/P_dom"/>
</dbReference>
<dbReference type="EC" id="2.7.13.3" evidence="2"/>
<feature type="domain" description="PAS" evidence="9">
    <location>
        <begin position="93"/>
        <end position="165"/>
    </location>
</feature>
<evidence type="ECO:0000313" key="12">
    <source>
        <dbReference type="Proteomes" id="UP000271624"/>
    </source>
</evidence>
<evidence type="ECO:0000259" key="10">
    <source>
        <dbReference type="PROSITE" id="PS50113"/>
    </source>
</evidence>
<keyword evidence="3" id="KW-0597">Phosphoprotein</keyword>
<dbReference type="PANTHER" id="PTHR43547">
    <property type="entry name" value="TWO-COMPONENT HISTIDINE KINASE"/>
    <property type="match status" value="1"/>
</dbReference>
<evidence type="ECO:0000259" key="8">
    <source>
        <dbReference type="PROSITE" id="PS50109"/>
    </source>
</evidence>
<keyword evidence="5" id="KW-0418">Kinase</keyword>
<accession>A0A433VHD4</accession>
<dbReference type="InterPro" id="IPR000014">
    <property type="entry name" value="PAS"/>
</dbReference>
<dbReference type="SMART" id="SM00086">
    <property type="entry name" value="PAC"/>
    <property type="match status" value="2"/>
</dbReference>
<keyword evidence="6" id="KW-0902">Two-component regulatory system</keyword>
<dbReference type="CDD" id="cd00130">
    <property type="entry name" value="PAS"/>
    <property type="match status" value="1"/>
</dbReference>
<sequence>MSATAPQAERVPYKQLRDGKEIPSEELPMSISAKQGIEIRNSEIQIVRADGISFDLLVNTKPLFDAQQKVRGCIAAFMDITEQKLALSALQESEALFRGIFDSALIGILVWNSQGQITNANNAFIKMTGYTREDLQAGKISFKNITPKEYHEADVQKIELLYKNGEYKPFEKEYICKDGSRIPVLIGCTFLPGYQDRGVAFCLDISERKRSEQERERLLAEAQAARTEAIVANQTKDEFLAIVSHELRAPLNSILGWAKLLQTRPFDQATAKRALETIERNAKSQSQLIEDLLDISRMIKGNLRLEKAPVNLIEVIETSINIVSPTALTKQINLEFAKNNETNTPLIVCGDFNRLQQVVLNLLTNAVKFTPNQGQVRIELSRSETPTHPHLHSAIIKVRDTGKGINSDFLPYVFERFRQASNSSRAKDGLGLGLAIVRNLVELHHGTVTAASPGKDQGATFTVILPILVHGE</sequence>
<dbReference type="Proteomes" id="UP000271624">
    <property type="component" value="Unassembled WGS sequence"/>
</dbReference>
<protein>
    <recommendedName>
        <fullName evidence="2">histidine kinase</fullName>
        <ecNumber evidence="2">2.7.13.3</ecNumber>
    </recommendedName>
</protein>
<evidence type="ECO:0000256" key="3">
    <source>
        <dbReference type="ARBA" id="ARBA00022553"/>
    </source>
</evidence>
<dbReference type="InterPro" id="IPR005467">
    <property type="entry name" value="His_kinase_dom"/>
</dbReference>
<dbReference type="AlphaFoldDB" id="A0A433VHD4"/>
<dbReference type="PROSITE" id="PS50112">
    <property type="entry name" value="PAS"/>
    <property type="match status" value="1"/>
</dbReference>
<evidence type="ECO:0000256" key="1">
    <source>
        <dbReference type="ARBA" id="ARBA00000085"/>
    </source>
</evidence>
<evidence type="ECO:0000259" key="9">
    <source>
        <dbReference type="PROSITE" id="PS50112"/>
    </source>
</evidence>
<comment type="function">
    <text evidence="7">Photoreceptor which exists in two forms that are reversibly interconvertible by light: the R form that absorbs maximally in the red region of the spectrum and the FR form that absorbs maximally in the far-red region.</text>
</comment>
<dbReference type="InterPro" id="IPR036890">
    <property type="entry name" value="HATPase_C_sf"/>
</dbReference>
<evidence type="ECO:0000256" key="5">
    <source>
        <dbReference type="ARBA" id="ARBA00022777"/>
    </source>
</evidence>
<dbReference type="InterPro" id="IPR004358">
    <property type="entry name" value="Sig_transdc_His_kin-like_C"/>
</dbReference>
<dbReference type="InterPro" id="IPR000700">
    <property type="entry name" value="PAS-assoc_C"/>
</dbReference>
<dbReference type="OrthoDB" id="9813394at2"/>
<organism evidence="11 12">
    <name type="scientific">Dulcicalothrix desertica PCC 7102</name>
    <dbReference type="NCBI Taxonomy" id="232991"/>
    <lineage>
        <taxon>Bacteria</taxon>
        <taxon>Bacillati</taxon>
        <taxon>Cyanobacteriota</taxon>
        <taxon>Cyanophyceae</taxon>
        <taxon>Nostocales</taxon>
        <taxon>Calotrichaceae</taxon>
        <taxon>Dulcicalothrix</taxon>
    </lineage>
</organism>
<dbReference type="InterPro" id="IPR036097">
    <property type="entry name" value="HisK_dim/P_sf"/>
</dbReference>
<comment type="caution">
    <text evidence="11">The sequence shown here is derived from an EMBL/GenBank/DDBJ whole genome shotgun (WGS) entry which is preliminary data.</text>
</comment>
<reference evidence="11" key="2">
    <citation type="journal article" date="2019" name="Genome Biol. Evol.">
        <title>Day and night: Metabolic profiles and evolutionary relationships of six axenic non-marine cyanobacteria.</title>
        <authorList>
            <person name="Will S.E."/>
            <person name="Henke P."/>
            <person name="Boedeker C."/>
            <person name="Huang S."/>
            <person name="Brinkmann H."/>
            <person name="Rohde M."/>
            <person name="Jarek M."/>
            <person name="Friedl T."/>
            <person name="Seufert S."/>
            <person name="Schumacher M."/>
            <person name="Overmann J."/>
            <person name="Neumann-Schaal M."/>
            <person name="Petersen J."/>
        </authorList>
    </citation>
    <scope>NUCLEOTIDE SEQUENCE [LARGE SCALE GENOMIC DNA]</scope>
    <source>
        <strain evidence="11">PCC 7102</strain>
    </source>
</reference>
<dbReference type="PROSITE" id="PS50109">
    <property type="entry name" value="HIS_KIN"/>
    <property type="match status" value="1"/>
</dbReference>
<dbReference type="GO" id="GO:0000155">
    <property type="term" value="F:phosphorelay sensor kinase activity"/>
    <property type="evidence" value="ECO:0007669"/>
    <property type="project" value="InterPro"/>
</dbReference>
<dbReference type="Gene3D" id="3.30.565.10">
    <property type="entry name" value="Histidine kinase-like ATPase, C-terminal domain"/>
    <property type="match status" value="1"/>
</dbReference>
<evidence type="ECO:0000256" key="7">
    <source>
        <dbReference type="ARBA" id="ARBA00055745"/>
    </source>
</evidence>
<dbReference type="SUPFAM" id="SSF55874">
    <property type="entry name" value="ATPase domain of HSP90 chaperone/DNA topoisomerase II/histidine kinase"/>
    <property type="match status" value="1"/>
</dbReference>
<dbReference type="RefSeq" id="WP_127081988.1">
    <property type="nucleotide sequence ID" value="NZ_RSCL01000008.1"/>
</dbReference>
<evidence type="ECO:0000256" key="2">
    <source>
        <dbReference type="ARBA" id="ARBA00012438"/>
    </source>
</evidence>
<dbReference type="Gene3D" id="3.30.450.20">
    <property type="entry name" value="PAS domain"/>
    <property type="match status" value="2"/>
</dbReference>
<dbReference type="NCBIfam" id="TIGR00229">
    <property type="entry name" value="sensory_box"/>
    <property type="match status" value="1"/>
</dbReference>
<feature type="domain" description="Histidine kinase" evidence="8">
    <location>
        <begin position="242"/>
        <end position="469"/>
    </location>
</feature>
<keyword evidence="4" id="KW-0808">Transferase</keyword>
<dbReference type="SUPFAM" id="SSF55785">
    <property type="entry name" value="PYP-like sensor domain (PAS domain)"/>
    <property type="match status" value="2"/>
</dbReference>
<dbReference type="PROSITE" id="PS50113">
    <property type="entry name" value="PAC"/>
    <property type="match status" value="1"/>
</dbReference>
<evidence type="ECO:0000256" key="4">
    <source>
        <dbReference type="ARBA" id="ARBA00022679"/>
    </source>
</evidence>
<evidence type="ECO:0000256" key="6">
    <source>
        <dbReference type="ARBA" id="ARBA00023012"/>
    </source>
</evidence>
<dbReference type="SMART" id="SM00091">
    <property type="entry name" value="PAS"/>
    <property type="match status" value="1"/>
</dbReference>
<dbReference type="PANTHER" id="PTHR43547:SF2">
    <property type="entry name" value="HYBRID SIGNAL TRANSDUCTION HISTIDINE KINASE C"/>
    <property type="match status" value="1"/>
</dbReference>
<dbReference type="Pfam" id="PF00512">
    <property type="entry name" value="HisKA"/>
    <property type="match status" value="1"/>
</dbReference>
<dbReference type="EMBL" id="RSCL01000008">
    <property type="protein sequence ID" value="RUT05511.1"/>
    <property type="molecule type" value="Genomic_DNA"/>
</dbReference>
<dbReference type="InterPro" id="IPR003594">
    <property type="entry name" value="HATPase_dom"/>
</dbReference>
<dbReference type="InterPro" id="IPR001610">
    <property type="entry name" value="PAC"/>
</dbReference>
<name>A0A433VHD4_9CYAN</name>
<dbReference type="PRINTS" id="PR00344">
    <property type="entry name" value="BCTRLSENSOR"/>
</dbReference>
<dbReference type="Pfam" id="PF02518">
    <property type="entry name" value="HATPase_c"/>
    <property type="match status" value="1"/>
</dbReference>
<dbReference type="FunFam" id="3.30.565.10:FF:000006">
    <property type="entry name" value="Sensor histidine kinase WalK"/>
    <property type="match status" value="1"/>
</dbReference>
<comment type="catalytic activity">
    <reaction evidence="1">
        <text>ATP + protein L-histidine = ADP + protein N-phospho-L-histidine.</text>
        <dbReference type="EC" id="2.7.13.3"/>
    </reaction>
</comment>
<dbReference type="SMART" id="SM00387">
    <property type="entry name" value="HATPase_c"/>
    <property type="match status" value="1"/>
</dbReference>
<dbReference type="SUPFAM" id="SSF47384">
    <property type="entry name" value="Homodimeric domain of signal transducing histidine kinase"/>
    <property type="match status" value="1"/>
</dbReference>
<reference evidence="11" key="1">
    <citation type="submission" date="2018-12" db="EMBL/GenBank/DDBJ databases">
        <authorList>
            <person name="Will S."/>
            <person name="Neumann-Schaal M."/>
            <person name="Henke P."/>
        </authorList>
    </citation>
    <scope>NUCLEOTIDE SEQUENCE</scope>
    <source>
        <strain evidence="11">PCC 7102</strain>
    </source>
</reference>
<dbReference type="CDD" id="cd00082">
    <property type="entry name" value="HisKA"/>
    <property type="match status" value="1"/>
</dbReference>
<gene>
    <name evidence="11" type="ORF">DSM106972_035180</name>
</gene>